<dbReference type="EMBL" id="APWK03000204">
    <property type="protein sequence ID" value="PHH49433.1"/>
    <property type="molecule type" value="Genomic_DNA"/>
</dbReference>
<proteinExistence type="predicted"/>
<protein>
    <submittedName>
        <fullName evidence="1">Uncharacterized protein</fullName>
    </submittedName>
</protein>
<reference evidence="1 2" key="2">
    <citation type="journal article" date="2013" name="IMA Fungus">
        <title>IMA Genome-F 1: Ceratocystis fimbriata: Draft nuclear genome sequence for the plant pathogen, Ceratocystis fimbriata.</title>
        <authorList>
            <person name="Wilken P.M."/>
            <person name="Steenkamp E.T."/>
            <person name="Wingfield M.J."/>
            <person name="de Beer Z.W."/>
            <person name="Wingfield B.D."/>
        </authorList>
    </citation>
    <scope>NUCLEOTIDE SEQUENCE [LARGE SCALE GENOMIC DNA]</scope>
    <source>
        <strain evidence="1 2">CBS 114723</strain>
    </source>
</reference>
<dbReference type="Proteomes" id="UP000222788">
    <property type="component" value="Unassembled WGS sequence"/>
</dbReference>
<evidence type="ECO:0000313" key="2">
    <source>
        <dbReference type="Proteomes" id="UP000222788"/>
    </source>
</evidence>
<evidence type="ECO:0000313" key="1">
    <source>
        <dbReference type="EMBL" id="PHH49433.1"/>
    </source>
</evidence>
<gene>
    <name evidence="1" type="ORF">CFIMG_006616RA</name>
</gene>
<keyword evidence="2" id="KW-1185">Reference proteome</keyword>
<dbReference type="AlphaFoldDB" id="A0A2C5WUI0"/>
<organism evidence="1 2">
    <name type="scientific">Ceratocystis fimbriata CBS 114723</name>
    <dbReference type="NCBI Taxonomy" id="1035309"/>
    <lineage>
        <taxon>Eukaryota</taxon>
        <taxon>Fungi</taxon>
        <taxon>Dikarya</taxon>
        <taxon>Ascomycota</taxon>
        <taxon>Pezizomycotina</taxon>
        <taxon>Sordariomycetes</taxon>
        <taxon>Hypocreomycetidae</taxon>
        <taxon>Microascales</taxon>
        <taxon>Ceratocystidaceae</taxon>
        <taxon>Ceratocystis</taxon>
    </lineage>
</organism>
<comment type="caution">
    <text evidence="1">The sequence shown here is derived from an EMBL/GenBank/DDBJ whole genome shotgun (WGS) entry which is preliminary data.</text>
</comment>
<sequence length="100" mass="10867">MTSLRINAGQVGGGVNEKGKATKEGFVMRQRVYMHIAQPHHSIMASQEEARAVTDAQTVAKIETGRSRKVGIGPAPKARQYQGFRALGSLPFEFPRSASK</sequence>
<name>A0A2C5WUI0_9PEZI</name>
<accession>A0A2C5WUI0</accession>
<reference evidence="1 2" key="1">
    <citation type="journal article" date="2013" name="Fungal Biol.">
        <title>Analysis of microsatellite markers in the genome of the plant pathogen Ceratocystis fimbriata.</title>
        <authorList>
            <person name="Simpson M.C."/>
            <person name="Wilken P.M."/>
            <person name="Coetzee M.P."/>
            <person name="Wingfield M.J."/>
            <person name="Wingfield B.D."/>
        </authorList>
    </citation>
    <scope>NUCLEOTIDE SEQUENCE [LARGE SCALE GENOMIC DNA]</scope>
    <source>
        <strain evidence="1 2">CBS 114723</strain>
    </source>
</reference>